<dbReference type="EMBL" id="JWIC01000006">
    <property type="protein sequence ID" value="KID56634.1"/>
    <property type="molecule type" value="Genomic_DNA"/>
</dbReference>
<dbReference type="SUPFAM" id="SSF55729">
    <property type="entry name" value="Acyl-CoA N-acyltransferases (Nat)"/>
    <property type="match status" value="1"/>
</dbReference>
<dbReference type="PANTHER" id="PTHR43441">
    <property type="entry name" value="RIBOSOMAL-PROTEIN-SERINE ACETYLTRANSFERASE"/>
    <property type="match status" value="1"/>
</dbReference>
<reference evidence="2 3" key="1">
    <citation type="submission" date="2014-12" db="EMBL/GenBank/DDBJ databases">
        <title>Draft Genome Sequence of Pseudoalteromonas luteoviolacea HI1.</title>
        <authorList>
            <person name="Asahina A.Y."/>
            <person name="Hadfield M.G."/>
        </authorList>
    </citation>
    <scope>NUCLEOTIDE SEQUENCE [LARGE SCALE GENOMIC DNA]</scope>
    <source>
        <strain evidence="2 3">HI1</strain>
    </source>
</reference>
<organism evidence="2 3">
    <name type="scientific">Pseudoalteromonas luteoviolacea</name>
    <dbReference type="NCBI Taxonomy" id="43657"/>
    <lineage>
        <taxon>Bacteria</taxon>
        <taxon>Pseudomonadati</taxon>
        <taxon>Pseudomonadota</taxon>
        <taxon>Gammaproteobacteria</taxon>
        <taxon>Alteromonadales</taxon>
        <taxon>Pseudoalteromonadaceae</taxon>
        <taxon>Pseudoalteromonas</taxon>
    </lineage>
</organism>
<dbReference type="PANTHER" id="PTHR43441:SF12">
    <property type="entry name" value="RIBOSOMAL N-ACETYLTRANSFERASE YDAF-RELATED"/>
    <property type="match status" value="1"/>
</dbReference>
<dbReference type="Pfam" id="PF13302">
    <property type="entry name" value="Acetyltransf_3"/>
    <property type="match status" value="1"/>
</dbReference>
<sequence>MTLEKFEVSDEISLKLLSLSDAPTLFALVNDNRQHLKQWLPWLDSTQTVQDSEAFIKTTHQQFQSGLGLMGGIYLNHNLVGMCGYHPIDKVNGNASIGYWLAQQYQGQGVATKCVHFLIDHAFSTLALNKVSLSIAEHNYKSQDIALRLGLVNKEFKPDAEFLYDHRVNHLCYWVEYTEWLAQQRHIENTEIDNT</sequence>
<proteinExistence type="predicted"/>
<dbReference type="InterPro" id="IPR000182">
    <property type="entry name" value="GNAT_dom"/>
</dbReference>
<dbReference type="AlphaFoldDB" id="A0A0C1MI36"/>
<dbReference type="Gene3D" id="3.40.630.30">
    <property type="match status" value="1"/>
</dbReference>
<dbReference type="Proteomes" id="UP000031327">
    <property type="component" value="Unassembled WGS sequence"/>
</dbReference>
<feature type="domain" description="N-acetyltransferase" evidence="1">
    <location>
        <begin position="12"/>
        <end position="178"/>
    </location>
</feature>
<dbReference type="InterPro" id="IPR016181">
    <property type="entry name" value="Acyl_CoA_acyltransferase"/>
</dbReference>
<gene>
    <name evidence="2" type="ORF">JF50_11945</name>
</gene>
<accession>A0A0C1MI36</accession>
<dbReference type="PROSITE" id="PS51186">
    <property type="entry name" value="GNAT"/>
    <property type="match status" value="1"/>
</dbReference>
<dbReference type="InterPro" id="IPR051908">
    <property type="entry name" value="Ribosomal_N-acetyltransferase"/>
</dbReference>
<dbReference type="CDD" id="cd04301">
    <property type="entry name" value="NAT_SF"/>
    <property type="match status" value="1"/>
</dbReference>
<dbReference type="GO" id="GO:0008999">
    <property type="term" value="F:protein-N-terminal-alanine acetyltransferase activity"/>
    <property type="evidence" value="ECO:0007669"/>
    <property type="project" value="TreeGrafter"/>
</dbReference>
<name>A0A0C1MI36_9GAMM</name>
<dbReference type="GO" id="GO:0005737">
    <property type="term" value="C:cytoplasm"/>
    <property type="evidence" value="ECO:0007669"/>
    <property type="project" value="TreeGrafter"/>
</dbReference>
<comment type="caution">
    <text evidence="2">The sequence shown here is derived from an EMBL/GenBank/DDBJ whole genome shotgun (WGS) entry which is preliminary data.</text>
</comment>
<evidence type="ECO:0000313" key="3">
    <source>
        <dbReference type="Proteomes" id="UP000031327"/>
    </source>
</evidence>
<evidence type="ECO:0000313" key="2">
    <source>
        <dbReference type="EMBL" id="KID56634.1"/>
    </source>
</evidence>
<evidence type="ECO:0000259" key="1">
    <source>
        <dbReference type="PROSITE" id="PS51186"/>
    </source>
</evidence>
<protein>
    <recommendedName>
        <fullName evidence="1">N-acetyltransferase domain-containing protein</fullName>
    </recommendedName>
</protein>
<dbReference type="GO" id="GO:1990189">
    <property type="term" value="F:protein N-terminal-serine acetyltransferase activity"/>
    <property type="evidence" value="ECO:0007669"/>
    <property type="project" value="TreeGrafter"/>
</dbReference>